<gene>
    <name evidence="1" type="ORF">ISN45_Aa04g027900</name>
</gene>
<accession>A0A8T2ABQ1</accession>
<organism evidence="1 2">
    <name type="scientific">Arabidopsis thaliana x Arabidopsis arenosa</name>
    <dbReference type="NCBI Taxonomy" id="1240361"/>
    <lineage>
        <taxon>Eukaryota</taxon>
        <taxon>Viridiplantae</taxon>
        <taxon>Streptophyta</taxon>
        <taxon>Embryophyta</taxon>
        <taxon>Tracheophyta</taxon>
        <taxon>Spermatophyta</taxon>
        <taxon>Magnoliopsida</taxon>
        <taxon>eudicotyledons</taxon>
        <taxon>Gunneridae</taxon>
        <taxon>Pentapetalae</taxon>
        <taxon>rosids</taxon>
        <taxon>malvids</taxon>
        <taxon>Brassicales</taxon>
        <taxon>Brassicaceae</taxon>
        <taxon>Camelineae</taxon>
        <taxon>Arabidopsis</taxon>
    </lineage>
</organism>
<keyword evidence="2" id="KW-1185">Reference proteome</keyword>
<name>A0A8T2ABQ1_9BRAS</name>
<evidence type="ECO:0000313" key="1">
    <source>
        <dbReference type="EMBL" id="KAG7570165.1"/>
    </source>
</evidence>
<dbReference type="Proteomes" id="UP000694240">
    <property type="component" value="Chromosome 9"/>
</dbReference>
<proteinExistence type="predicted"/>
<protein>
    <submittedName>
        <fullName evidence="1">Uncharacterized protein</fullName>
    </submittedName>
</protein>
<reference evidence="1 2" key="1">
    <citation type="submission" date="2020-12" db="EMBL/GenBank/DDBJ databases">
        <title>Concerted genomic and epigenomic changes stabilize Arabidopsis allopolyploids.</title>
        <authorList>
            <person name="Chen Z."/>
        </authorList>
    </citation>
    <scope>NUCLEOTIDE SEQUENCE [LARGE SCALE GENOMIC DNA]</scope>
    <source>
        <strain evidence="1">Allo738</strain>
        <tissue evidence="1">Leaf</tissue>
    </source>
</reference>
<comment type="caution">
    <text evidence="1">The sequence shown here is derived from an EMBL/GenBank/DDBJ whole genome shotgun (WGS) entry which is preliminary data.</text>
</comment>
<dbReference type="EMBL" id="JAEFBK010000009">
    <property type="protein sequence ID" value="KAG7570165.1"/>
    <property type="molecule type" value="Genomic_DNA"/>
</dbReference>
<sequence length="156" mass="18142">MSERIRVLDKHVKDKISDCLETLREIHEIEIQLQQSCGIDPHITTECTCDVDLWLQRWKRTRGRDLEYYTCLLGILGKACPWMKVASRISMIPPLKLVLEYKGLPPLPPVENADPSQLQALHEEHLQDELDLLEQHLCQIRVKHRFLTNQLGSKVV</sequence>
<evidence type="ECO:0000313" key="2">
    <source>
        <dbReference type="Proteomes" id="UP000694240"/>
    </source>
</evidence>
<dbReference type="AlphaFoldDB" id="A0A8T2ABQ1"/>